<gene>
    <name evidence="2" type="ORF">PGT21_030500</name>
</gene>
<reference evidence="2 3" key="1">
    <citation type="submission" date="2019-05" db="EMBL/GenBank/DDBJ databases">
        <title>Emergence of the Ug99 lineage of the wheat stem rust pathogen through somatic hybridization.</title>
        <authorList>
            <person name="Li F."/>
            <person name="Upadhyaya N.M."/>
            <person name="Sperschneider J."/>
            <person name="Matny O."/>
            <person name="Nguyen-Phuc H."/>
            <person name="Mago R."/>
            <person name="Raley C."/>
            <person name="Miller M.E."/>
            <person name="Silverstein K.A.T."/>
            <person name="Henningsen E."/>
            <person name="Hirsch C.D."/>
            <person name="Visser B."/>
            <person name="Pretorius Z.A."/>
            <person name="Steffenson B.J."/>
            <person name="Schwessinger B."/>
            <person name="Dodds P.N."/>
            <person name="Figueroa M."/>
        </authorList>
    </citation>
    <scope>NUCLEOTIDE SEQUENCE [LARGE SCALE GENOMIC DNA]</scope>
    <source>
        <strain evidence="2">21-0</strain>
    </source>
</reference>
<evidence type="ECO:0000313" key="2">
    <source>
        <dbReference type="EMBL" id="KAA1066439.1"/>
    </source>
</evidence>
<dbReference type="EMBL" id="VSWC01000196">
    <property type="protein sequence ID" value="KAA1066439.1"/>
    <property type="molecule type" value="Genomic_DNA"/>
</dbReference>
<feature type="region of interest" description="Disordered" evidence="1">
    <location>
        <begin position="99"/>
        <end position="119"/>
    </location>
</feature>
<feature type="compositionally biased region" description="Polar residues" evidence="1">
    <location>
        <begin position="99"/>
        <end position="108"/>
    </location>
</feature>
<sequence length="119" mass="12503">MALNYLSNTTCPEITLRSVSLSQFLNEPGSNHWDARIQGSEISEGGPKRLSQALKTEGQSDTLVGYADADWASSPDAAAPTLSAINSVLCATHSCVQTQENPAISSSLPEPANSPIISD</sequence>
<accession>A0A5B0LQQ2</accession>
<keyword evidence="3" id="KW-1185">Reference proteome</keyword>
<dbReference type="Proteomes" id="UP000324748">
    <property type="component" value="Unassembled WGS sequence"/>
</dbReference>
<comment type="caution">
    <text evidence="2">The sequence shown here is derived from an EMBL/GenBank/DDBJ whole genome shotgun (WGS) entry which is preliminary data.</text>
</comment>
<protein>
    <submittedName>
        <fullName evidence="2">Uncharacterized protein</fullName>
    </submittedName>
</protein>
<evidence type="ECO:0000256" key="1">
    <source>
        <dbReference type="SAM" id="MobiDB-lite"/>
    </source>
</evidence>
<proteinExistence type="predicted"/>
<organism evidence="2 3">
    <name type="scientific">Puccinia graminis f. sp. tritici</name>
    <dbReference type="NCBI Taxonomy" id="56615"/>
    <lineage>
        <taxon>Eukaryota</taxon>
        <taxon>Fungi</taxon>
        <taxon>Dikarya</taxon>
        <taxon>Basidiomycota</taxon>
        <taxon>Pucciniomycotina</taxon>
        <taxon>Pucciniomycetes</taxon>
        <taxon>Pucciniales</taxon>
        <taxon>Pucciniaceae</taxon>
        <taxon>Puccinia</taxon>
    </lineage>
</organism>
<evidence type="ECO:0000313" key="3">
    <source>
        <dbReference type="Proteomes" id="UP000324748"/>
    </source>
</evidence>
<name>A0A5B0LQQ2_PUCGR</name>
<dbReference type="AlphaFoldDB" id="A0A5B0LQQ2"/>